<dbReference type="InterPro" id="IPR036097">
    <property type="entry name" value="HisK_dim/P_sf"/>
</dbReference>
<keyword evidence="5" id="KW-0812">Transmembrane</keyword>
<evidence type="ECO:0000313" key="9">
    <source>
        <dbReference type="Proteomes" id="UP000011135"/>
    </source>
</evidence>
<dbReference type="SUPFAM" id="SSF47384">
    <property type="entry name" value="Homodimeric domain of signal transducing histidine kinase"/>
    <property type="match status" value="1"/>
</dbReference>
<dbReference type="Gene3D" id="3.30.565.10">
    <property type="entry name" value="Histidine kinase-like ATPase, C-terminal domain"/>
    <property type="match status" value="1"/>
</dbReference>
<dbReference type="PANTHER" id="PTHR43547">
    <property type="entry name" value="TWO-COMPONENT HISTIDINE KINASE"/>
    <property type="match status" value="1"/>
</dbReference>
<feature type="transmembrane region" description="Helical" evidence="5">
    <location>
        <begin position="767"/>
        <end position="785"/>
    </location>
</feature>
<dbReference type="CDD" id="cd00146">
    <property type="entry name" value="PKD"/>
    <property type="match status" value="1"/>
</dbReference>
<dbReference type="SMART" id="SM00387">
    <property type="entry name" value="HATPase_c"/>
    <property type="match status" value="1"/>
</dbReference>
<dbReference type="InterPro" id="IPR036890">
    <property type="entry name" value="HATPase_C_sf"/>
</dbReference>
<feature type="domain" description="Histidine kinase" evidence="7">
    <location>
        <begin position="830"/>
        <end position="1048"/>
    </location>
</feature>
<dbReference type="PROSITE" id="PS50109">
    <property type="entry name" value="HIS_KIN"/>
    <property type="match status" value="1"/>
</dbReference>
<gene>
    <name evidence="8" type="ORF">C900_04971</name>
</gene>
<dbReference type="PRINTS" id="PR00344">
    <property type="entry name" value="BCTRLSENSOR"/>
</dbReference>
<evidence type="ECO:0000256" key="1">
    <source>
        <dbReference type="ARBA" id="ARBA00000085"/>
    </source>
</evidence>
<dbReference type="InterPro" id="IPR003594">
    <property type="entry name" value="HATPase_dom"/>
</dbReference>
<dbReference type="SUPFAM" id="SSF63829">
    <property type="entry name" value="Calcium-dependent phosphotriesterase"/>
    <property type="match status" value="1"/>
</dbReference>
<feature type="chain" id="PRO_5003994117" description="histidine kinase" evidence="6">
    <location>
        <begin position="22"/>
        <end position="1050"/>
    </location>
</feature>
<dbReference type="Gene3D" id="2.130.10.10">
    <property type="entry name" value="YVTN repeat-like/Quinoprotein amine dehydrogenase"/>
    <property type="match status" value="2"/>
</dbReference>
<keyword evidence="5" id="KW-0472">Membrane</keyword>
<keyword evidence="6" id="KW-0732">Signal</keyword>
<sequence>MALRIVLLALLHVISVGPTGAQYNNDVFFDYIKAPGTLLNNSVNDIVQDQTGLIWFCSNDGLHRYDGYEIITYHYKRKEKDYALNNQINGLYITNDSTIFLATEHSGLLKFNPLTQEFVSIPFEGEPISRIREVISDGKDVLWLNCGFKGLYFLDKKQNKVVKKTDLPVNKLTLDDAKKLYISTNYLIGQVTGNTFLPHTELPRTAGNIITALEYIDGEVWIGTSNNGVYVRKNQQLVNLDFDRPNTAAITGFLKDKSGNIWITTRGGLYLKSGNQIRGFYKEYYVEKTLSNDHCLTSMMDKSGMIWIGTATGISTYDKYKSQFKHFIHKPYDGNSLSDNMIRGLYEDSDQNIWICTNDEYLNLLDSSRTKIKHIKVKIDQQQPVIPYSVYQINKHRFLIGTSAGLLNYNAATNEFSMNRHLTPEILEGGAVRQIVPLNKENQVLCMAGDKVFVLDFRSGYVASITNLILDKRTPIEGYMHNKFKSIYVSEDGEAWLGTYGVVARLSDNFEKIEYFPFEKWQGHMILSMIKHNEYLWIGTYDGGLVRLDPKTGNVKKYMTDDGLENNVVYATIPDELGNLWISSNNGVSQFNIANETFINFTKEDGLQNQEFNRLAFLKTARGEIVFGGINGVNIIDPERISQHPSVADANLLELAILNELNAETKMHPTVSLLGKEEITLPYDHNFLQFRYFATHFATPSKNQFYYQLENYDKNWINSGYQNTATYTGLKPGRYVFKVKGINPDGLESPEHASIIVNIRAPFWMTWWFYVTIILLGLGTTFALIKRKMEKDAKLQKHLEGEIARRTDELKKSKEELSQLNSKKDFIFSILSHDLRSPLTTLEGFLGVLINNYDFMNSEEIKKHAITIKSSVANSLDLIDNTLYWSLSQMGNITHDPVSLNLSGLSKTVFNLYQLTAERKGICFQLEVENDIYIEADENMIYIVIRNLVSNAIKFTAPSKKVVLKVWKNTEHALVSVIDEGEGIRSEDMEKLFDQSHTHRSKGTSNEKGTGLGLVLCKRFTEINGGKLTLKSKHRKGSTFTVQFPLQASL</sequence>
<dbReference type="EMBL" id="AMZN01000072">
    <property type="protein sequence ID" value="ELR69439.1"/>
    <property type="molecule type" value="Genomic_DNA"/>
</dbReference>
<evidence type="ECO:0000256" key="2">
    <source>
        <dbReference type="ARBA" id="ARBA00012438"/>
    </source>
</evidence>
<keyword evidence="9" id="KW-1185">Reference proteome</keyword>
<comment type="catalytic activity">
    <reaction evidence="1">
        <text>ATP + protein L-histidine = ADP + protein N-phospho-L-histidine.</text>
        <dbReference type="EC" id="2.7.13.3"/>
    </reaction>
</comment>
<evidence type="ECO:0000256" key="4">
    <source>
        <dbReference type="SAM" id="Coils"/>
    </source>
</evidence>
<dbReference type="InterPro" id="IPR013783">
    <property type="entry name" value="Ig-like_fold"/>
</dbReference>
<keyword evidence="5" id="KW-1133">Transmembrane helix</keyword>
<dbReference type="Gene3D" id="2.60.40.10">
    <property type="entry name" value="Immunoglobulins"/>
    <property type="match status" value="1"/>
</dbReference>
<name>L8JPJ6_9BACT</name>
<dbReference type="InterPro" id="IPR011110">
    <property type="entry name" value="Reg_prop"/>
</dbReference>
<dbReference type="InterPro" id="IPR015943">
    <property type="entry name" value="WD40/YVTN_repeat-like_dom_sf"/>
</dbReference>
<dbReference type="SUPFAM" id="SSF55874">
    <property type="entry name" value="ATPase domain of HSP90 chaperone/DNA topoisomerase II/histidine kinase"/>
    <property type="match status" value="1"/>
</dbReference>
<dbReference type="RefSeq" id="WP_009582125.1">
    <property type="nucleotide sequence ID" value="NZ_AMZN01000072.1"/>
</dbReference>
<dbReference type="InterPro" id="IPR011047">
    <property type="entry name" value="Quinoprotein_ADH-like_sf"/>
</dbReference>
<dbReference type="SMART" id="SM00388">
    <property type="entry name" value="HisKA"/>
    <property type="match status" value="1"/>
</dbReference>
<evidence type="ECO:0000259" key="7">
    <source>
        <dbReference type="PROSITE" id="PS50109"/>
    </source>
</evidence>
<dbReference type="InterPro" id="IPR011123">
    <property type="entry name" value="Y_Y_Y"/>
</dbReference>
<dbReference type="EC" id="2.7.13.3" evidence="2"/>
<protein>
    <recommendedName>
        <fullName evidence="2">histidine kinase</fullName>
        <ecNumber evidence="2">2.7.13.3</ecNumber>
    </recommendedName>
</protein>
<dbReference type="CDD" id="cd00082">
    <property type="entry name" value="HisKA"/>
    <property type="match status" value="1"/>
</dbReference>
<proteinExistence type="predicted"/>
<dbReference type="Pfam" id="PF07495">
    <property type="entry name" value="Y_Y_Y"/>
    <property type="match status" value="1"/>
</dbReference>
<dbReference type="InterPro" id="IPR005467">
    <property type="entry name" value="His_kinase_dom"/>
</dbReference>
<dbReference type="Gene3D" id="1.10.287.130">
    <property type="match status" value="1"/>
</dbReference>
<organism evidence="8 9">
    <name type="scientific">Fulvivirga imtechensis AK7</name>
    <dbReference type="NCBI Taxonomy" id="1237149"/>
    <lineage>
        <taxon>Bacteria</taxon>
        <taxon>Pseudomonadati</taxon>
        <taxon>Bacteroidota</taxon>
        <taxon>Cytophagia</taxon>
        <taxon>Cytophagales</taxon>
        <taxon>Fulvivirgaceae</taxon>
        <taxon>Fulvivirga</taxon>
    </lineage>
</organism>
<feature type="signal peptide" evidence="6">
    <location>
        <begin position="1"/>
        <end position="21"/>
    </location>
</feature>
<dbReference type="PANTHER" id="PTHR43547:SF2">
    <property type="entry name" value="HYBRID SIGNAL TRANSDUCTION HISTIDINE KINASE C"/>
    <property type="match status" value="1"/>
</dbReference>
<dbReference type="eggNOG" id="COG2205">
    <property type="taxonomic scope" value="Bacteria"/>
</dbReference>
<dbReference type="Proteomes" id="UP000011135">
    <property type="component" value="Unassembled WGS sequence"/>
</dbReference>
<accession>L8JPJ6</accession>
<dbReference type="Pfam" id="PF02518">
    <property type="entry name" value="HATPase_c"/>
    <property type="match status" value="1"/>
</dbReference>
<dbReference type="STRING" id="1237149.C900_04971"/>
<comment type="caution">
    <text evidence="8">The sequence shown here is derived from an EMBL/GenBank/DDBJ whole genome shotgun (WGS) entry which is preliminary data.</text>
</comment>
<dbReference type="GO" id="GO:0000155">
    <property type="term" value="F:phosphorelay sensor kinase activity"/>
    <property type="evidence" value="ECO:0007669"/>
    <property type="project" value="InterPro"/>
</dbReference>
<evidence type="ECO:0000256" key="6">
    <source>
        <dbReference type="SAM" id="SignalP"/>
    </source>
</evidence>
<dbReference type="InterPro" id="IPR004358">
    <property type="entry name" value="Sig_transdc_His_kin-like_C"/>
</dbReference>
<dbReference type="eggNOG" id="COG3292">
    <property type="taxonomic scope" value="Bacteria"/>
</dbReference>
<evidence type="ECO:0000256" key="3">
    <source>
        <dbReference type="ARBA" id="ARBA00022553"/>
    </source>
</evidence>
<dbReference type="AlphaFoldDB" id="L8JPJ6"/>
<keyword evidence="4" id="KW-0175">Coiled coil</keyword>
<evidence type="ECO:0000256" key="5">
    <source>
        <dbReference type="SAM" id="Phobius"/>
    </source>
</evidence>
<feature type="coiled-coil region" evidence="4">
    <location>
        <begin position="796"/>
        <end position="823"/>
    </location>
</feature>
<dbReference type="Pfam" id="PF07494">
    <property type="entry name" value="Reg_prop"/>
    <property type="match status" value="1"/>
</dbReference>
<reference evidence="8 9" key="1">
    <citation type="submission" date="2012-12" db="EMBL/GenBank/DDBJ databases">
        <title>Genome assembly of Fulvivirga imtechensis AK7.</title>
        <authorList>
            <person name="Nupur N."/>
            <person name="Khatri I."/>
            <person name="Kumar R."/>
            <person name="Subramanian S."/>
            <person name="Pinnaka A."/>
        </authorList>
    </citation>
    <scope>NUCLEOTIDE SEQUENCE [LARGE SCALE GENOMIC DNA]</scope>
    <source>
        <strain evidence="8 9">AK7</strain>
    </source>
</reference>
<evidence type="ECO:0000313" key="8">
    <source>
        <dbReference type="EMBL" id="ELR69439.1"/>
    </source>
</evidence>
<keyword evidence="3" id="KW-0597">Phosphoprotein</keyword>
<dbReference type="SUPFAM" id="SSF50998">
    <property type="entry name" value="Quinoprotein alcohol dehydrogenase-like"/>
    <property type="match status" value="1"/>
</dbReference>
<dbReference type="InterPro" id="IPR003661">
    <property type="entry name" value="HisK_dim/P_dom"/>
</dbReference>